<dbReference type="Proteomes" id="UP001201812">
    <property type="component" value="Unassembled WGS sequence"/>
</dbReference>
<evidence type="ECO:0000313" key="3">
    <source>
        <dbReference type="Proteomes" id="UP001201812"/>
    </source>
</evidence>
<gene>
    <name evidence="2" type="ORF">DdX_18628</name>
</gene>
<keyword evidence="1" id="KW-0472">Membrane</keyword>
<protein>
    <submittedName>
        <fullName evidence="2">Uncharacterized protein</fullName>
    </submittedName>
</protein>
<keyword evidence="1" id="KW-0812">Transmembrane</keyword>
<proteinExistence type="predicted"/>
<accession>A0AAD4MPP8</accession>
<name>A0AAD4MPP8_9BILA</name>
<reference evidence="2" key="1">
    <citation type="submission" date="2022-01" db="EMBL/GenBank/DDBJ databases">
        <title>Genome Sequence Resource for Two Populations of Ditylenchus destructor, the Migratory Endoparasitic Phytonematode.</title>
        <authorList>
            <person name="Zhang H."/>
            <person name="Lin R."/>
            <person name="Xie B."/>
        </authorList>
    </citation>
    <scope>NUCLEOTIDE SEQUENCE</scope>
    <source>
        <strain evidence="2">BazhouSP</strain>
    </source>
</reference>
<sequence>MSSLVTVFMICWLLYIATLLPHAVYMASKWNVQAAISMLVRNDSYMIFWTGIWSQVLNLGVPISVLSREEYLSLITVIVKKSITPEELNLHNKDSAKLYAKRLETSSHFDLREDAYKQLNKLLKKTVEDILNSREPM</sequence>
<organism evidence="2 3">
    <name type="scientific">Ditylenchus destructor</name>
    <dbReference type="NCBI Taxonomy" id="166010"/>
    <lineage>
        <taxon>Eukaryota</taxon>
        <taxon>Metazoa</taxon>
        <taxon>Ecdysozoa</taxon>
        <taxon>Nematoda</taxon>
        <taxon>Chromadorea</taxon>
        <taxon>Rhabditida</taxon>
        <taxon>Tylenchina</taxon>
        <taxon>Tylenchomorpha</taxon>
        <taxon>Sphaerularioidea</taxon>
        <taxon>Anguinidae</taxon>
        <taxon>Anguininae</taxon>
        <taxon>Ditylenchus</taxon>
    </lineage>
</organism>
<comment type="caution">
    <text evidence="2">The sequence shown here is derived from an EMBL/GenBank/DDBJ whole genome shotgun (WGS) entry which is preliminary data.</text>
</comment>
<evidence type="ECO:0000256" key="1">
    <source>
        <dbReference type="SAM" id="Phobius"/>
    </source>
</evidence>
<keyword evidence="1" id="KW-1133">Transmembrane helix</keyword>
<dbReference type="EMBL" id="JAKKPZ010000281">
    <property type="protein sequence ID" value="KAI1697196.1"/>
    <property type="molecule type" value="Genomic_DNA"/>
</dbReference>
<keyword evidence="3" id="KW-1185">Reference proteome</keyword>
<evidence type="ECO:0000313" key="2">
    <source>
        <dbReference type="EMBL" id="KAI1697196.1"/>
    </source>
</evidence>
<feature type="transmembrane region" description="Helical" evidence="1">
    <location>
        <begin position="44"/>
        <end position="66"/>
    </location>
</feature>
<dbReference type="AlphaFoldDB" id="A0AAD4MPP8"/>